<gene>
    <name evidence="3" type="ORF">NIASO_03155</name>
</gene>
<evidence type="ECO:0000313" key="3">
    <source>
        <dbReference type="EMBL" id="AHF14454.1"/>
    </source>
</evidence>
<proteinExistence type="predicted"/>
<sequence length="422" mass="47536">MKKYIFLGCALLALNLPGAFAQKNKKGTIAKPAQAAGLLDRALWVKALYKIAYPVVHNLAQGTLKKNMPLEQGANYNLVVTDVTYLEAVGRTAAGIAPWLELPDDNTEEGLLRAKMRKEFQQGLKNAADPANPDYLNFQKQAQPIVDAAYLAHAFLRAPKALWEPLDSITKQRYIQDFKSLRNRNGAYNNWLVFAGLTEGFLRYIGEDYDPARVDFALNKMKEWYAGDSWYKDGDLFSMDYYNSYVIHPMLTDLVRILLEKRPGKMHVTEADYDLVLRRMVRHSEFLERIIAPDGTYPAFGRSVTYRTAAFQVLGQVALMQKLPSYILPAQVRCGLTAVIENMFEGNQNFDANGWLVLGFNGHQPMIADVYTSTGSLYMATLGFLPLGLPADNPFWTGAPADWTSKKAWSGQPVKKDYKVEY</sequence>
<reference evidence="3 4" key="1">
    <citation type="submission" date="2013-12" db="EMBL/GenBank/DDBJ databases">
        <authorList>
            <consortium name="DOE Joint Genome Institute"/>
            <person name="Eisen J."/>
            <person name="Huntemann M."/>
            <person name="Han J."/>
            <person name="Chen A."/>
            <person name="Kyrpides N."/>
            <person name="Mavromatis K."/>
            <person name="Markowitz V."/>
            <person name="Palaniappan K."/>
            <person name="Ivanova N."/>
            <person name="Schaumberg A."/>
            <person name="Pati A."/>
            <person name="Liolios K."/>
            <person name="Nordberg H.P."/>
            <person name="Cantor M.N."/>
            <person name="Hua S.X."/>
            <person name="Woyke T."/>
        </authorList>
    </citation>
    <scope>NUCLEOTIDE SEQUENCE [LARGE SCALE GENOMIC DNA]</scope>
    <source>
        <strain evidence="4">DSM 19437</strain>
    </source>
</reference>
<accession>W0EZ31</accession>
<evidence type="ECO:0000259" key="2">
    <source>
        <dbReference type="Pfam" id="PF10022"/>
    </source>
</evidence>
<keyword evidence="4" id="KW-1185">Reference proteome</keyword>
<dbReference type="InterPro" id="IPR049349">
    <property type="entry name" value="DUF2264_N"/>
</dbReference>
<dbReference type="HOGENOM" id="CLU_028269_2_0_10"/>
<feature type="domain" description="DUF2264" evidence="2">
    <location>
        <begin position="40"/>
        <end position="403"/>
    </location>
</feature>
<dbReference type="EMBL" id="CP007035">
    <property type="protein sequence ID" value="AHF14454.1"/>
    <property type="molecule type" value="Genomic_DNA"/>
</dbReference>
<evidence type="ECO:0000313" key="4">
    <source>
        <dbReference type="Proteomes" id="UP000003586"/>
    </source>
</evidence>
<dbReference type="InterPro" id="IPR016624">
    <property type="entry name" value="UCP014753"/>
</dbReference>
<name>W0EZ31_9BACT</name>
<dbReference type="eggNOG" id="COG4289">
    <property type="taxonomic scope" value="Bacteria"/>
</dbReference>
<feature type="chain" id="PRO_5004788129" description="DUF2264 domain-containing protein" evidence="1">
    <location>
        <begin position="22"/>
        <end position="422"/>
    </location>
</feature>
<organism evidence="3 4">
    <name type="scientific">Niabella soli DSM 19437</name>
    <dbReference type="NCBI Taxonomy" id="929713"/>
    <lineage>
        <taxon>Bacteria</taxon>
        <taxon>Pseudomonadati</taxon>
        <taxon>Bacteroidota</taxon>
        <taxon>Chitinophagia</taxon>
        <taxon>Chitinophagales</taxon>
        <taxon>Chitinophagaceae</taxon>
        <taxon>Niabella</taxon>
    </lineage>
</organism>
<dbReference type="AlphaFoldDB" id="W0EZ31"/>
<feature type="signal peptide" evidence="1">
    <location>
        <begin position="1"/>
        <end position="21"/>
    </location>
</feature>
<dbReference type="STRING" id="929713.NIASO_03155"/>
<keyword evidence="1" id="KW-0732">Signal</keyword>
<dbReference type="PIRSF" id="PIRSF014753">
    <property type="entry name" value="UCP014753"/>
    <property type="match status" value="1"/>
</dbReference>
<dbReference type="Proteomes" id="UP000003586">
    <property type="component" value="Chromosome"/>
</dbReference>
<dbReference type="PANTHER" id="PTHR35339">
    <property type="entry name" value="LINALOOL DEHYDRATASE_ISOMERASE DOMAIN-CONTAINING PROTEIN"/>
    <property type="match status" value="1"/>
</dbReference>
<dbReference type="Pfam" id="PF10022">
    <property type="entry name" value="DUF2264"/>
    <property type="match status" value="1"/>
</dbReference>
<evidence type="ECO:0000256" key="1">
    <source>
        <dbReference type="SAM" id="SignalP"/>
    </source>
</evidence>
<protein>
    <recommendedName>
        <fullName evidence="2">DUF2264 domain-containing protein</fullName>
    </recommendedName>
</protein>
<dbReference type="PANTHER" id="PTHR35339:SF3">
    <property type="entry name" value="DUF2264 DOMAIN-CONTAINING PROTEIN"/>
    <property type="match status" value="1"/>
</dbReference>
<dbReference type="OrthoDB" id="9813465at2"/>
<dbReference type="KEGG" id="nso:NIASO_03155"/>